<evidence type="ECO:0000313" key="2">
    <source>
        <dbReference type="EMBL" id="KZT08737.1"/>
    </source>
</evidence>
<feature type="signal peptide" evidence="1">
    <location>
        <begin position="1"/>
        <end position="17"/>
    </location>
</feature>
<keyword evidence="3" id="KW-1185">Reference proteome</keyword>
<dbReference type="EMBL" id="KV427614">
    <property type="protein sequence ID" value="KZT08737.1"/>
    <property type="molecule type" value="Genomic_DNA"/>
</dbReference>
<dbReference type="RefSeq" id="XP_040766477.1">
    <property type="nucleotide sequence ID" value="XM_040902805.1"/>
</dbReference>
<evidence type="ECO:0000256" key="1">
    <source>
        <dbReference type="SAM" id="SignalP"/>
    </source>
</evidence>
<dbReference type="AlphaFoldDB" id="A0A165FBZ1"/>
<protein>
    <recommendedName>
        <fullName evidence="4">Secreted protein</fullName>
    </recommendedName>
</protein>
<organism evidence="2 3">
    <name type="scientific">Laetiporus sulphureus 93-53</name>
    <dbReference type="NCBI Taxonomy" id="1314785"/>
    <lineage>
        <taxon>Eukaryota</taxon>
        <taxon>Fungi</taxon>
        <taxon>Dikarya</taxon>
        <taxon>Basidiomycota</taxon>
        <taxon>Agaricomycotina</taxon>
        <taxon>Agaricomycetes</taxon>
        <taxon>Polyporales</taxon>
        <taxon>Laetiporus</taxon>
    </lineage>
</organism>
<dbReference type="GeneID" id="63819836"/>
<feature type="chain" id="PRO_5007857691" description="Secreted protein" evidence="1">
    <location>
        <begin position="18"/>
        <end position="79"/>
    </location>
</feature>
<evidence type="ECO:0000313" key="3">
    <source>
        <dbReference type="Proteomes" id="UP000076871"/>
    </source>
</evidence>
<dbReference type="Proteomes" id="UP000076871">
    <property type="component" value="Unassembled WGS sequence"/>
</dbReference>
<sequence>MLGMRALLILQLREIAARSCVSKGVSPGRGPRKRCQLWLQCVCKGAWHANVALFSPTRPERDDLSSISEHDAISLYRRQ</sequence>
<accession>A0A165FBZ1</accession>
<evidence type="ECO:0008006" key="4">
    <source>
        <dbReference type="Google" id="ProtNLM"/>
    </source>
</evidence>
<keyword evidence="1" id="KW-0732">Signal</keyword>
<proteinExistence type="predicted"/>
<dbReference type="InParanoid" id="A0A165FBZ1"/>
<name>A0A165FBZ1_9APHY</name>
<gene>
    <name evidence="2" type="ORF">LAESUDRAFT_52506</name>
</gene>
<reference evidence="2 3" key="1">
    <citation type="journal article" date="2016" name="Mol. Biol. Evol.">
        <title>Comparative Genomics of Early-Diverging Mushroom-Forming Fungi Provides Insights into the Origins of Lignocellulose Decay Capabilities.</title>
        <authorList>
            <person name="Nagy L.G."/>
            <person name="Riley R."/>
            <person name="Tritt A."/>
            <person name="Adam C."/>
            <person name="Daum C."/>
            <person name="Floudas D."/>
            <person name="Sun H."/>
            <person name="Yadav J.S."/>
            <person name="Pangilinan J."/>
            <person name="Larsson K.H."/>
            <person name="Matsuura K."/>
            <person name="Barry K."/>
            <person name="Labutti K."/>
            <person name="Kuo R."/>
            <person name="Ohm R.A."/>
            <person name="Bhattacharya S.S."/>
            <person name="Shirouzu T."/>
            <person name="Yoshinaga Y."/>
            <person name="Martin F.M."/>
            <person name="Grigoriev I.V."/>
            <person name="Hibbett D.S."/>
        </authorList>
    </citation>
    <scope>NUCLEOTIDE SEQUENCE [LARGE SCALE GENOMIC DNA]</scope>
    <source>
        <strain evidence="2 3">93-53</strain>
    </source>
</reference>